<reference evidence="1 2" key="1">
    <citation type="journal article" date="2016" name="Nat. Commun.">
        <title>Extremotolerant tardigrade genome and improved radiotolerance of human cultured cells by tardigrade-unique protein.</title>
        <authorList>
            <person name="Hashimoto T."/>
            <person name="Horikawa D.D."/>
            <person name="Saito Y."/>
            <person name="Kuwahara H."/>
            <person name="Kozuka-Hata H."/>
            <person name="Shin-I T."/>
            <person name="Minakuchi Y."/>
            <person name="Ohishi K."/>
            <person name="Motoyama A."/>
            <person name="Aizu T."/>
            <person name="Enomoto A."/>
            <person name="Kondo K."/>
            <person name="Tanaka S."/>
            <person name="Hara Y."/>
            <person name="Koshikawa S."/>
            <person name="Sagara H."/>
            <person name="Miura T."/>
            <person name="Yokobori S."/>
            <person name="Miyagawa K."/>
            <person name="Suzuki Y."/>
            <person name="Kubo T."/>
            <person name="Oyama M."/>
            <person name="Kohara Y."/>
            <person name="Fujiyama A."/>
            <person name="Arakawa K."/>
            <person name="Katayama T."/>
            <person name="Toyoda A."/>
            <person name="Kunieda T."/>
        </authorList>
    </citation>
    <scope>NUCLEOTIDE SEQUENCE [LARGE SCALE GENOMIC DNA]</scope>
    <source>
        <strain evidence="1 2">YOKOZUNA-1</strain>
    </source>
</reference>
<protein>
    <submittedName>
        <fullName evidence="1">Uncharacterized protein</fullName>
    </submittedName>
</protein>
<evidence type="ECO:0000313" key="1">
    <source>
        <dbReference type="EMBL" id="GAU97056.1"/>
    </source>
</evidence>
<comment type="caution">
    <text evidence="1">The sequence shown here is derived from an EMBL/GenBank/DDBJ whole genome shotgun (WGS) entry which is preliminary data.</text>
</comment>
<dbReference type="Proteomes" id="UP000186922">
    <property type="component" value="Unassembled WGS sequence"/>
</dbReference>
<organism evidence="1 2">
    <name type="scientific">Ramazzottius varieornatus</name>
    <name type="common">Water bear</name>
    <name type="synonym">Tardigrade</name>
    <dbReference type="NCBI Taxonomy" id="947166"/>
    <lineage>
        <taxon>Eukaryota</taxon>
        <taxon>Metazoa</taxon>
        <taxon>Ecdysozoa</taxon>
        <taxon>Tardigrada</taxon>
        <taxon>Eutardigrada</taxon>
        <taxon>Parachela</taxon>
        <taxon>Hypsibioidea</taxon>
        <taxon>Ramazzottiidae</taxon>
        <taxon>Ramazzottius</taxon>
    </lineage>
</organism>
<evidence type="ECO:0000313" key="2">
    <source>
        <dbReference type="Proteomes" id="UP000186922"/>
    </source>
</evidence>
<proteinExistence type="predicted"/>
<accession>A0A1D1V5Q0</accession>
<dbReference type="AlphaFoldDB" id="A0A1D1V5Q0"/>
<gene>
    <name evidence="1" type="primary">RvY_08415-1</name>
    <name evidence="1" type="synonym">RvY_08415.1</name>
    <name evidence="1" type="ORF">RvY_08415</name>
</gene>
<sequence length="90" mass="10150">MTHFATFVKHYSSLTRRLDRRRTSDLHGSCETRGADVAAWTAEALFKTHETMNLIETGSCSNDQLCRVHLELAADLVNCRRQRGSEPSGK</sequence>
<keyword evidence="2" id="KW-1185">Reference proteome</keyword>
<name>A0A1D1V5Q0_RAMVA</name>
<dbReference type="EMBL" id="BDGG01000004">
    <property type="protein sequence ID" value="GAU97056.1"/>
    <property type="molecule type" value="Genomic_DNA"/>
</dbReference>